<dbReference type="Gene3D" id="3.30.70.1350">
    <property type="entry name" value="Cation efflux protein, cytoplasmic domain"/>
    <property type="match status" value="1"/>
</dbReference>
<dbReference type="FunFam" id="1.20.1510.10:FF:000006">
    <property type="entry name" value="Divalent cation efflux transporter"/>
    <property type="match status" value="1"/>
</dbReference>
<sequence>MFEWLTRRFVKNADDTESPAVRTAYGTFASIVCIACNTVLCIAKGAVGAAAGSVAIVADALNNLSDASSNIISLLGFKLASKPPDAEHPYGHGRFEYLSGLAVAVLILVIGVELVRSSFDKITHPEPVEFSMALVAVLAMSIVVKLWMAAFNKSLGTRISSNTLLATAADSRNDVIATSAVLACTLIAEFGGVNLDGWAGLAVGAFIVVSGIELVRDTVDPLLGKAPDPAFVKHIYDKIVAYPGVLDTHDLIVHDYGPGRRFASAHVEMAAEMDPLKSHDVIDNIEEAFRTEENLLLVLHYDPIVTSDSAVGDLRRWIAENIRRIDARLTIHDLRIVPGPTHTNVIFDVLRPADLELSDDELAERVSEIVKEHRPDAACKITVDDSYASSK</sequence>
<reference evidence="11" key="1">
    <citation type="submission" date="2018-05" db="EMBL/GenBank/DDBJ databases">
        <title>Genome Sequencing of selected type strains of the family Eggerthellaceae.</title>
        <authorList>
            <person name="Danylec N."/>
            <person name="Stoll D.A."/>
            <person name="Doetsch A."/>
            <person name="Huch M."/>
        </authorList>
    </citation>
    <scope>NUCLEOTIDE SEQUENCE [LARGE SCALE GENOMIC DNA]</scope>
    <source>
        <strain evidence="11">DSM 17537</strain>
    </source>
</reference>
<dbReference type="InterPro" id="IPR050291">
    <property type="entry name" value="CDF_Transporter"/>
</dbReference>
<keyword evidence="4 7" id="KW-0812">Transmembrane</keyword>
<dbReference type="SUPFAM" id="SSF160240">
    <property type="entry name" value="Cation efflux protein cytoplasmic domain-like"/>
    <property type="match status" value="1"/>
</dbReference>
<dbReference type="Pfam" id="PF01545">
    <property type="entry name" value="Cation_efflux"/>
    <property type="match status" value="1"/>
</dbReference>
<evidence type="ECO:0000259" key="9">
    <source>
        <dbReference type="Pfam" id="PF16916"/>
    </source>
</evidence>
<dbReference type="Gene3D" id="1.20.1510.10">
    <property type="entry name" value="Cation efflux protein transmembrane domain"/>
    <property type="match status" value="1"/>
</dbReference>
<keyword evidence="3" id="KW-0813">Transport</keyword>
<dbReference type="OrthoDB" id="9806522at2"/>
<keyword evidence="5 7" id="KW-1133">Transmembrane helix</keyword>
<dbReference type="InterPro" id="IPR002524">
    <property type="entry name" value="Cation_efflux"/>
</dbReference>
<proteinExistence type="inferred from homology"/>
<dbReference type="InterPro" id="IPR027470">
    <property type="entry name" value="Cation_efflux_CTD"/>
</dbReference>
<feature type="transmembrane region" description="Helical" evidence="7">
    <location>
        <begin position="131"/>
        <end position="151"/>
    </location>
</feature>
<keyword evidence="11" id="KW-1185">Reference proteome</keyword>
<feature type="domain" description="Cation efflux protein cytoplasmic" evidence="9">
    <location>
        <begin position="227"/>
        <end position="303"/>
    </location>
</feature>
<dbReference type="Pfam" id="PF16916">
    <property type="entry name" value="ZT_dimer"/>
    <property type="match status" value="1"/>
</dbReference>
<dbReference type="Proteomes" id="UP000267368">
    <property type="component" value="Unassembled WGS sequence"/>
</dbReference>
<gene>
    <name evidence="10" type="ORF">DMP07_03305</name>
</gene>
<dbReference type="InterPro" id="IPR058533">
    <property type="entry name" value="Cation_efflux_TM"/>
</dbReference>
<evidence type="ECO:0000256" key="7">
    <source>
        <dbReference type="SAM" id="Phobius"/>
    </source>
</evidence>
<evidence type="ECO:0000256" key="4">
    <source>
        <dbReference type="ARBA" id="ARBA00022692"/>
    </source>
</evidence>
<name>A0A3N0AFQ6_9ACTN</name>
<evidence type="ECO:0000256" key="3">
    <source>
        <dbReference type="ARBA" id="ARBA00022448"/>
    </source>
</evidence>
<protein>
    <submittedName>
        <fullName evidence="10">Cation-efflux pump</fullName>
    </submittedName>
</protein>
<dbReference type="NCBIfam" id="TIGR01297">
    <property type="entry name" value="CDF"/>
    <property type="match status" value="1"/>
</dbReference>
<feature type="domain" description="Cation efflux protein transmembrane" evidence="8">
    <location>
        <begin position="31"/>
        <end position="223"/>
    </location>
</feature>
<organism evidence="10 11">
    <name type="scientific">Slackia faecicanis</name>
    <dbReference type="NCBI Taxonomy" id="255723"/>
    <lineage>
        <taxon>Bacteria</taxon>
        <taxon>Bacillati</taxon>
        <taxon>Actinomycetota</taxon>
        <taxon>Coriobacteriia</taxon>
        <taxon>Eggerthellales</taxon>
        <taxon>Eggerthellaceae</taxon>
        <taxon>Slackia</taxon>
    </lineage>
</organism>
<keyword evidence="6 7" id="KW-0472">Membrane</keyword>
<accession>A0A3N0AFQ6</accession>
<dbReference type="AlphaFoldDB" id="A0A3N0AFQ6"/>
<dbReference type="GO" id="GO:0008324">
    <property type="term" value="F:monoatomic cation transmembrane transporter activity"/>
    <property type="evidence" value="ECO:0007669"/>
    <property type="project" value="InterPro"/>
</dbReference>
<feature type="transmembrane region" description="Helical" evidence="7">
    <location>
        <begin position="97"/>
        <end position="119"/>
    </location>
</feature>
<dbReference type="PANTHER" id="PTHR43840">
    <property type="entry name" value="MITOCHONDRIAL METAL TRANSPORTER 1-RELATED"/>
    <property type="match status" value="1"/>
</dbReference>
<evidence type="ECO:0000259" key="8">
    <source>
        <dbReference type="Pfam" id="PF01545"/>
    </source>
</evidence>
<evidence type="ECO:0000256" key="6">
    <source>
        <dbReference type="ARBA" id="ARBA00023136"/>
    </source>
</evidence>
<comment type="subcellular location">
    <subcellularLocation>
        <location evidence="1">Membrane</location>
        <topology evidence="1">Multi-pass membrane protein</topology>
    </subcellularLocation>
</comment>
<comment type="caution">
    <text evidence="10">The sequence shown here is derived from an EMBL/GenBank/DDBJ whole genome shotgun (WGS) entry which is preliminary data.</text>
</comment>
<dbReference type="RefSeq" id="WP_123197724.1">
    <property type="nucleotide sequence ID" value="NZ_QICB01000002.1"/>
</dbReference>
<evidence type="ECO:0000256" key="2">
    <source>
        <dbReference type="ARBA" id="ARBA00008114"/>
    </source>
</evidence>
<dbReference type="GO" id="GO:0016020">
    <property type="term" value="C:membrane"/>
    <property type="evidence" value="ECO:0007669"/>
    <property type="project" value="UniProtKB-SubCell"/>
</dbReference>
<dbReference type="InterPro" id="IPR027469">
    <property type="entry name" value="Cation_efflux_TMD_sf"/>
</dbReference>
<comment type="similarity">
    <text evidence="2">Belongs to the cation diffusion facilitator (CDF) transporter (TC 2.A.4) family.</text>
</comment>
<dbReference type="InterPro" id="IPR036837">
    <property type="entry name" value="Cation_efflux_CTD_sf"/>
</dbReference>
<evidence type="ECO:0000313" key="11">
    <source>
        <dbReference type="Proteomes" id="UP000267368"/>
    </source>
</evidence>
<evidence type="ECO:0000256" key="5">
    <source>
        <dbReference type="ARBA" id="ARBA00022989"/>
    </source>
</evidence>
<dbReference type="SUPFAM" id="SSF161111">
    <property type="entry name" value="Cation efflux protein transmembrane domain-like"/>
    <property type="match status" value="1"/>
</dbReference>
<evidence type="ECO:0000256" key="1">
    <source>
        <dbReference type="ARBA" id="ARBA00004141"/>
    </source>
</evidence>
<dbReference type="PANTHER" id="PTHR43840:SF15">
    <property type="entry name" value="MITOCHONDRIAL METAL TRANSPORTER 1-RELATED"/>
    <property type="match status" value="1"/>
</dbReference>
<evidence type="ECO:0000313" key="10">
    <source>
        <dbReference type="EMBL" id="RNL20623.1"/>
    </source>
</evidence>
<dbReference type="EMBL" id="QICB01000002">
    <property type="protein sequence ID" value="RNL20623.1"/>
    <property type="molecule type" value="Genomic_DNA"/>
</dbReference>